<dbReference type="EC" id="2.7.7.49" evidence="1"/>
<dbReference type="Gene3D" id="3.30.420.10">
    <property type="entry name" value="Ribonuclease H-like superfamily/Ribonuclease H"/>
    <property type="match status" value="1"/>
</dbReference>
<dbReference type="RefSeq" id="XP_003739296.1">
    <property type="nucleotide sequence ID" value="XM_003739248.1"/>
</dbReference>
<reference evidence="12" key="1">
    <citation type="submission" date="2025-08" db="UniProtKB">
        <authorList>
            <consortium name="RefSeq"/>
        </authorList>
    </citation>
    <scope>IDENTIFICATION</scope>
</reference>
<evidence type="ECO:0000256" key="6">
    <source>
        <dbReference type="ARBA" id="ARBA00022918"/>
    </source>
</evidence>
<dbReference type="GO" id="GO:0015074">
    <property type="term" value="P:DNA integration"/>
    <property type="evidence" value="ECO:0007669"/>
    <property type="project" value="InterPro"/>
</dbReference>
<evidence type="ECO:0000259" key="10">
    <source>
        <dbReference type="PROSITE" id="PS50994"/>
    </source>
</evidence>
<dbReference type="Gene3D" id="1.10.340.70">
    <property type="match status" value="1"/>
</dbReference>
<evidence type="ECO:0000313" key="12">
    <source>
        <dbReference type="RefSeq" id="XP_003739296.1"/>
    </source>
</evidence>
<evidence type="ECO:0000256" key="3">
    <source>
        <dbReference type="ARBA" id="ARBA00022695"/>
    </source>
</evidence>
<dbReference type="Gene3D" id="3.10.10.10">
    <property type="entry name" value="HIV Type 1 Reverse Transcriptase, subunit A, domain 1"/>
    <property type="match status" value="1"/>
</dbReference>
<dbReference type="PROSITE" id="PS50878">
    <property type="entry name" value="RT_POL"/>
    <property type="match status" value="1"/>
</dbReference>
<dbReference type="CDD" id="cd01647">
    <property type="entry name" value="RT_LTR"/>
    <property type="match status" value="1"/>
</dbReference>
<feature type="domain" description="Integrase catalytic" evidence="10">
    <location>
        <begin position="773"/>
        <end position="924"/>
    </location>
</feature>
<dbReference type="InterPro" id="IPR001584">
    <property type="entry name" value="Integrase_cat-core"/>
</dbReference>
<protein>
    <recommendedName>
        <fullName evidence="1">RNA-directed DNA polymerase</fullName>
        <ecNumber evidence="1">2.7.7.49</ecNumber>
    </recommendedName>
</protein>
<keyword evidence="4" id="KW-0540">Nuclease</keyword>
<keyword evidence="11" id="KW-1185">Reference proteome</keyword>
<sequence length="980" mass="111676">MGSEAFRKLNDKVFPERQVKSLPYEEITKILKTVYEPELNVWSSRISLNQRDVSMEIDTGSGISTMTLDAFRSIAPKHRLQKNDLCLKTATGENFEPHSYAEVEVSYKGVTKILRLYLMREAVFPTLMGRDWIRQLPIDWTSLLNTQSVHNCKQATDTTPRDFKEKAESLLKKYGNLTKPGIGCIPSTEATLELTTESPKPLYARARPVAHAIIEMTNNELDFLEKNGVVQRVNASDWAHPMVIVPRAQGRKVRICGDFKAGINRHIRIDEHPLKNIRHALDNIGNGTKFSKLDIFSAFLHMPVREADRKFLVVNTHRGLYRFNRMTNGLASAPAIWQRFIEGILGGIEGVECVMDDIIVTGPTDDEHLRRLESVLARLDQNDIRLNPDKCAFFEESVTYCGFRLKHQEIQKCNEKVEAIRQAPSPKNVGELRSFLGMIQFYASFASKLADIAAPLYSLLKSTVKFVWSDRMEEAFARVKQELCSPRILVPFDPQKPIILATDASPYGISAVLSHQFPDKSERPIAFYSRVLTETEKRYSQIDREALGIKVGVERFFYYIFSRKSTLVTDSKPLSQIFAPDKSLPPLSATRMQHYAVFLTNFNFDIVYRSTRLHGNADALSRLPLQNEQPIAPDLINEFVVHQIQDTPLRFEIIAKETRTCEELKPLWLKLQAAGQSHRNSKHFGIDLCEFSTYHDGVILRGHRVVVPKTCRQKILKELHEGHYGSEKMKSLARRYVWWHGIDRDIANITLSCTACLTHARNPPREVIHNWEPPATPFQRIHLDYAGPVQGKYILLIVDAFSKWLEAFITPNKTTATTLIHLRETIARFGIPQVMVTDNDPTFVSGEFNNFCEVNGIRHMTSPPYHPASNGQVERYVGSMKTALKKLSSESGNLASSLSLFLYRQHMMPSATGFSPAARMLNRELRSKLDLLKKNRQGSKQADLRNSPWGKRLWQETITRQDRNGFQEKSRKIVAPGSAK</sequence>
<dbReference type="Proteomes" id="UP000694867">
    <property type="component" value="Unplaced"/>
</dbReference>
<dbReference type="PANTHER" id="PTHR37984">
    <property type="entry name" value="PROTEIN CBG26694"/>
    <property type="match status" value="1"/>
</dbReference>
<evidence type="ECO:0000313" key="11">
    <source>
        <dbReference type="Proteomes" id="UP000694867"/>
    </source>
</evidence>
<evidence type="ECO:0000256" key="1">
    <source>
        <dbReference type="ARBA" id="ARBA00012493"/>
    </source>
</evidence>
<dbReference type="PROSITE" id="PS50994">
    <property type="entry name" value="INTEGRASE"/>
    <property type="match status" value="1"/>
</dbReference>
<dbReference type="InterPro" id="IPR041577">
    <property type="entry name" value="RT_RNaseH_2"/>
</dbReference>
<dbReference type="SUPFAM" id="SSF53098">
    <property type="entry name" value="Ribonuclease H-like"/>
    <property type="match status" value="1"/>
</dbReference>
<dbReference type="InterPro" id="IPR012337">
    <property type="entry name" value="RNaseH-like_sf"/>
</dbReference>
<dbReference type="Pfam" id="PF00078">
    <property type="entry name" value="RVT_1"/>
    <property type="match status" value="1"/>
</dbReference>
<gene>
    <name evidence="12" type="primary">LOC100906291</name>
</gene>
<keyword evidence="5" id="KW-0255">Endonuclease</keyword>
<dbReference type="Pfam" id="PF17921">
    <property type="entry name" value="Integrase_H2C2"/>
    <property type="match status" value="1"/>
</dbReference>
<dbReference type="GeneID" id="100906291"/>
<accession>A0AAJ6VVQ1</accession>
<dbReference type="InterPro" id="IPR050951">
    <property type="entry name" value="Retrovirus_Pol_polyprotein"/>
</dbReference>
<feature type="domain" description="Reverse transcriptase" evidence="9">
    <location>
        <begin position="226"/>
        <end position="405"/>
    </location>
</feature>
<dbReference type="Gene3D" id="3.10.20.370">
    <property type="match status" value="1"/>
</dbReference>
<dbReference type="FunFam" id="1.10.340.70:FF:000004">
    <property type="entry name" value="Retrovirus-related Pol polyprotein from transposon 297-like Protein"/>
    <property type="match status" value="1"/>
</dbReference>
<dbReference type="SUPFAM" id="SSF56672">
    <property type="entry name" value="DNA/RNA polymerases"/>
    <property type="match status" value="1"/>
</dbReference>
<dbReference type="AlphaFoldDB" id="A0AAJ6VVQ1"/>
<dbReference type="FunFam" id="3.10.20.370:FF:000001">
    <property type="entry name" value="Retrovirus-related Pol polyprotein from transposon 17.6-like protein"/>
    <property type="match status" value="1"/>
</dbReference>
<evidence type="ECO:0000256" key="4">
    <source>
        <dbReference type="ARBA" id="ARBA00022722"/>
    </source>
</evidence>
<dbReference type="GO" id="GO:0004519">
    <property type="term" value="F:endonuclease activity"/>
    <property type="evidence" value="ECO:0007669"/>
    <property type="project" value="UniProtKB-KW"/>
</dbReference>
<dbReference type="SUPFAM" id="SSF50630">
    <property type="entry name" value="Acid proteases"/>
    <property type="match status" value="1"/>
</dbReference>
<organism evidence="11 12">
    <name type="scientific">Galendromus occidentalis</name>
    <name type="common">western predatory mite</name>
    <dbReference type="NCBI Taxonomy" id="34638"/>
    <lineage>
        <taxon>Eukaryota</taxon>
        <taxon>Metazoa</taxon>
        <taxon>Ecdysozoa</taxon>
        <taxon>Arthropoda</taxon>
        <taxon>Chelicerata</taxon>
        <taxon>Arachnida</taxon>
        <taxon>Acari</taxon>
        <taxon>Parasitiformes</taxon>
        <taxon>Mesostigmata</taxon>
        <taxon>Gamasina</taxon>
        <taxon>Phytoseioidea</taxon>
        <taxon>Phytoseiidae</taxon>
        <taxon>Typhlodrominae</taxon>
        <taxon>Galendromus</taxon>
    </lineage>
</organism>
<dbReference type="Pfam" id="PF17919">
    <property type="entry name" value="RT_RNaseH_2"/>
    <property type="match status" value="1"/>
</dbReference>
<keyword evidence="5" id="KW-0378">Hydrolase</keyword>
<dbReference type="KEGG" id="goe:100906291"/>
<dbReference type="InterPro" id="IPR043502">
    <property type="entry name" value="DNA/RNA_pol_sf"/>
</dbReference>
<evidence type="ECO:0000256" key="2">
    <source>
        <dbReference type="ARBA" id="ARBA00022679"/>
    </source>
</evidence>
<dbReference type="CDD" id="cd09274">
    <property type="entry name" value="RNase_HI_RT_Ty3"/>
    <property type="match status" value="1"/>
</dbReference>
<dbReference type="Gene3D" id="3.30.70.270">
    <property type="match status" value="2"/>
</dbReference>
<feature type="region of interest" description="Disordered" evidence="8">
    <location>
        <begin position="960"/>
        <end position="980"/>
    </location>
</feature>
<evidence type="ECO:0000256" key="7">
    <source>
        <dbReference type="ARBA" id="ARBA00023268"/>
    </source>
</evidence>
<dbReference type="InterPro" id="IPR041588">
    <property type="entry name" value="Integrase_H2C2"/>
</dbReference>
<dbReference type="GO" id="GO:0003676">
    <property type="term" value="F:nucleic acid binding"/>
    <property type="evidence" value="ECO:0007669"/>
    <property type="project" value="InterPro"/>
</dbReference>
<name>A0AAJ6VVQ1_9ACAR</name>
<dbReference type="InterPro" id="IPR021109">
    <property type="entry name" value="Peptidase_aspartic_dom_sf"/>
</dbReference>
<dbReference type="PANTHER" id="PTHR37984:SF5">
    <property type="entry name" value="PROTEIN NYNRIN-LIKE"/>
    <property type="match status" value="1"/>
</dbReference>
<dbReference type="InterPro" id="IPR000477">
    <property type="entry name" value="RT_dom"/>
</dbReference>
<evidence type="ECO:0000256" key="8">
    <source>
        <dbReference type="SAM" id="MobiDB-lite"/>
    </source>
</evidence>
<evidence type="ECO:0000259" key="9">
    <source>
        <dbReference type="PROSITE" id="PS50878"/>
    </source>
</evidence>
<feature type="compositionally biased region" description="Basic and acidic residues" evidence="8">
    <location>
        <begin position="960"/>
        <end position="971"/>
    </location>
</feature>
<keyword evidence="7" id="KW-0511">Multifunctional enzyme</keyword>
<dbReference type="GO" id="GO:0042575">
    <property type="term" value="C:DNA polymerase complex"/>
    <property type="evidence" value="ECO:0007669"/>
    <property type="project" value="UniProtKB-ARBA"/>
</dbReference>
<keyword evidence="6" id="KW-0695">RNA-directed DNA polymerase</keyword>
<dbReference type="InterPro" id="IPR036397">
    <property type="entry name" value="RNaseH_sf"/>
</dbReference>
<dbReference type="GO" id="GO:0003964">
    <property type="term" value="F:RNA-directed DNA polymerase activity"/>
    <property type="evidence" value="ECO:0007669"/>
    <property type="project" value="UniProtKB-KW"/>
</dbReference>
<keyword evidence="2" id="KW-0808">Transferase</keyword>
<evidence type="ECO:0000256" key="5">
    <source>
        <dbReference type="ARBA" id="ARBA00022759"/>
    </source>
</evidence>
<keyword evidence="3" id="KW-0548">Nucleotidyltransferase</keyword>
<dbReference type="InterPro" id="IPR043128">
    <property type="entry name" value="Rev_trsase/Diguanyl_cyclase"/>
</dbReference>
<dbReference type="FunFam" id="3.30.70.270:FF:000026">
    <property type="entry name" value="Transposon Ty3-G Gag-Pol polyprotein"/>
    <property type="match status" value="1"/>
</dbReference>
<dbReference type="Pfam" id="PF00665">
    <property type="entry name" value="rve"/>
    <property type="match status" value="1"/>
</dbReference>
<proteinExistence type="predicted"/>